<dbReference type="AlphaFoldDB" id="A0A1G1XSI7"/>
<feature type="domain" description="Antitoxin SocA-like Panacea" evidence="1">
    <location>
        <begin position="30"/>
        <end position="138"/>
    </location>
</feature>
<accession>A0A1G1XSI7</accession>
<evidence type="ECO:0000259" key="1">
    <source>
        <dbReference type="Pfam" id="PF13274"/>
    </source>
</evidence>
<gene>
    <name evidence="2" type="ORF">A2Y67_02115</name>
</gene>
<sequence length="165" mass="19297">MPEINVKKYENAILYLAQKLGGEVHGKKKLAKLLYFADFDFFEKYEKMLTGEVYKKLPMGPYPEHLETILENLSKEGKLDIKLTEEYQNYKPTEIYKNLKDPDVSVFDPQEKEMLDRIVLKYGQLNGKDLENLTHAEAPYIGTESNNEIMYELAFYRGTDFSQYA</sequence>
<protein>
    <recommendedName>
        <fullName evidence="1">Antitoxin SocA-like Panacea domain-containing protein</fullName>
    </recommendedName>
</protein>
<reference evidence="2 3" key="1">
    <citation type="journal article" date="2016" name="Nat. Commun.">
        <title>Thousands of microbial genomes shed light on interconnected biogeochemical processes in an aquifer system.</title>
        <authorList>
            <person name="Anantharaman K."/>
            <person name="Brown C.T."/>
            <person name="Hug L.A."/>
            <person name="Sharon I."/>
            <person name="Castelle C.J."/>
            <person name="Probst A.J."/>
            <person name="Thomas B.C."/>
            <person name="Singh A."/>
            <person name="Wilkins M.J."/>
            <person name="Karaoz U."/>
            <person name="Brodie E.L."/>
            <person name="Williams K.H."/>
            <person name="Hubbard S.S."/>
            <person name="Banfield J.F."/>
        </authorList>
    </citation>
    <scope>NUCLEOTIDE SEQUENCE [LARGE SCALE GENOMIC DNA]</scope>
</reference>
<evidence type="ECO:0000313" key="2">
    <source>
        <dbReference type="EMBL" id="OGY43045.1"/>
    </source>
</evidence>
<organism evidence="2 3">
    <name type="scientific">Candidatus Buchananbacteria bacterium RBG_13_39_9</name>
    <dbReference type="NCBI Taxonomy" id="1797531"/>
    <lineage>
        <taxon>Bacteria</taxon>
        <taxon>Candidatus Buchananiibacteriota</taxon>
    </lineage>
</organism>
<dbReference type="Proteomes" id="UP000176260">
    <property type="component" value="Unassembled WGS sequence"/>
</dbReference>
<dbReference type="EMBL" id="MHIA01000001">
    <property type="protein sequence ID" value="OGY43045.1"/>
    <property type="molecule type" value="Genomic_DNA"/>
</dbReference>
<dbReference type="InterPro" id="IPR025272">
    <property type="entry name" value="SocA_Panacea"/>
</dbReference>
<evidence type="ECO:0000313" key="3">
    <source>
        <dbReference type="Proteomes" id="UP000176260"/>
    </source>
</evidence>
<proteinExistence type="predicted"/>
<comment type="caution">
    <text evidence="2">The sequence shown here is derived from an EMBL/GenBank/DDBJ whole genome shotgun (WGS) entry which is preliminary data.</text>
</comment>
<name>A0A1G1XSI7_9BACT</name>
<dbReference type="Pfam" id="PF13274">
    <property type="entry name" value="SocA_Panacea"/>
    <property type="match status" value="1"/>
</dbReference>